<sequence length="164" mass="18598">MYVQSIFDFFVGMNITFNTAALLFPAISLIMLAYTNRFLALAALVRSLHAKYLEHNKSGVLHGQIRNLRYRLKLIKQMQAMGVLSFVACIACMYCIYIGHVYLAELTFALSLLFFAISLIISLVEIQVSNKALELELSDMEEGNDTSLVDYIKKKFDKKKNGPQ</sequence>
<dbReference type="Proteomes" id="UP000198916">
    <property type="component" value="Unassembled WGS sequence"/>
</dbReference>
<evidence type="ECO:0000313" key="3">
    <source>
        <dbReference type="Proteomes" id="UP000198916"/>
    </source>
</evidence>
<evidence type="ECO:0000313" key="2">
    <source>
        <dbReference type="EMBL" id="SEK97313.1"/>
    </source>
</evidence>
<accession>A0A1H7LEG4</accession>
<dbReference type="AlphaFoldDB" id="A0A1H7LEG4"/>
<feature type="transmembrane region" description="Helical" evidence="1">
    <location>
        <begin position="20"/>
        <end position="45"/>
    </location>
</feature>
<evidence type="ECO:0000256" key="1">
    <source>
        <dbReference type="SAM" id="Phobius"/>
    </source>
</evidence>
<keyword evidence="1" id="KW-0472">Membrane</keyword>
<name>A0A1H7LEG4_9SPHI</name>
<keyword evidence="1" id="KW-1133">Transmembrane helix</keyword>
<organism evidence="2 3">
    <name type="scientific">Parapedobacter koreensis</name>
    <dbReference type="NCBI Taxonomy" id="332977"/>
    <lineage>
        <taxon>Bacteria</taxon>
        <taxon>Pseudomonadati</taxon>
        <taxon>Bacteroidota</taxon>
        <taxon>Sphingobacteriia</taxon>
        <taxon>Sphingobacteriales</taxon>
        <taxon>Sphingobacteriaceae</taxon>
        <taxon>Parapedobacter</taxon>
    </lineage>
</organism>
<gene>
    <name evidence="2" type="ORF">SAMN05421740_103141</name>
</gene>
<keyword evidence="3" id="KW-1185">Reference proteome</keyword>
<proteinExistence type="predicted"/>
<feature type="transmembrane region" description="Helical" evidence="1">
    <location>
        <begin position="106"/>
        <end position="124"/>
    </location>
</feature>
<dbReference type="InterPro" id="IPR021279">
    <property type="entry name" value="DUF2721"/>
</dbReference>
<keyword evidence="1" id="KW-0812">Transmembrane</keyword>
<evidence type="ECO:0008006" key="4">
    <source>
        <dbReference type="Google" id="ProtNLM"/>
    </source>
</evidence>
<protein>
    <recommendedName>
        <fullName evidence="4">DUF2721 domain-containing protein</fullName>
    </recommendedName>
</protein>
<feature type="transmembrane region" description="Helical" evidence="1">
    <location>
        <begin position="80"/>
        <end position="100"/>
    </location>
</feature>
<reference evidence="3" key="1">
    <citation type="submission" date="2016-10" db="EMBL/GenBank/DDBJ databases">
        <authorList>
            <person name="Varghese N."/>
            <person name="Submissions S."/>
        </authorList>
    </citation>
    <scope>NUCLEOTIDE SEQUENCE [LARGE SCALE GENOMIC DNA]</scope>
    <source>
        <strain evidence="3">Jip14</strain>
    </source>
</reference>
<dbReference type="Pfam" id="PF11026">
    <property type="entry name" value="DUF2721"/>
    <property type="match status" value="1"/>
</dbReference>
<dbReference type="EMBL" id="FNZR01000003">
    <property type="protein sequence ID" value="SEK97313.1"/>
    <property type="molecule type" value="Genomic_DNA"/>
</dbReference>